<dbReference type="PROSITE" id="PS00092">
    <property type="entry name" value="N6_MTASE"/>
    <property type="match status" value="1"/>
</dbReference>
<evidence type="ECO:0000313" key="9">
    <source>
        <dbReference type="EMBL" id="MBB3169736.1"/>
    </source>
</evidence>
<comment type="similarity">
    <text evidence="6">Belongs to the methyltransferase superfamily. RlmG family.</text>
</comment>
<dbReference type="InterPro" id="IPR058679">
    <property type="entry name" value="RlmG_N"/>
</dbReference>
<dbReference type="EMBL" id="JACHXZ010000004">
    <property type="protein sequence ID" value="MBB3169736.1"/>
    <property type="molecule type" value="Genomic_DNA"/>
</dbReference>
<keyword evidence="2 6" id="KW-0698">rRNA processing</keyword>
<dbReference type="InterPro" id="IPR002052">
    <property type="entry name" value="DNA_methylase_N6_adenine_CS"/>
</dbReference>
<keyword evidence="1 6" id="KW-0963">Cytoplasm</keyword>
<dbReference type="GO" id="GO:0052916">
    <property type="term" value="F:23S rRNA (guanine(1835)-N(2))-methyltransferase activity"/>
    <property type="evidence" value="ECO:0007669"/>
    <property type="project" value="UniProtKB-EC"/>
</dbReference>
<dbReference type="Pfam" id="PF05175">
    <property type="entry name" value="MTS"/>
    <property type="match status" value="1"/>
</dbReference>
<evidence type="ECO:0000259" key="8">
    <source>
        <dbReference type="Pfam" id="PF26049"/>
    </source>
</evidence>
<keyword evidence="3 6" id="KW-0489">Methyltransferase</keyword>
<reference evidence="9 10" key="1">
    <citation type="submission" date="2020-08" db="EMBL/GenBank/DDBJ databases">
        <title>Genomic Encyclopedia of Type Strains, Phase III (KMG-III): the genomes of soil and plant-associated and newly described type strains.</title>
        <authorList>
            <person name="Whitman W."/>
        </authorList>
    </citation>
    <scope>NUCLEOTIDE SEQUENCE [LARGE SCALE GENOMIC DNA]</scope>
    <source>
        <strain evidence="9 10">CECT 8571</strain>
    </source>
</reference>
<dbReference type="GO" id="GO:0003676">
    <property type="term" value="F:nucleic acid binding"/>
    <property type="evidence" value="ECO:0007669"/>
    <property type="project" value="InterPro"/>
</dbReference>
<accession>A0A839UUP8</accession>
<evidence type="ECO:0000256" key="4">
    <source>
        <dbReference type="ARBA" id="ARBA00022679"/>
    </source>
</evidence>
<feature type="domain" description="RlmG N-terminal" evidence="8">
    <location>
        <begin position="7"/>
        <end position="188"/>
    </location>
</feature>
<dbReference type="AlphaFoldDB" id="A0A839UUP8"/>
<keyword evidence="5 6" id="KW-0949">S-adenosyl-L-methionine</keyword>
<dbReference type="InterPro" id="IPR046977">
    <property type="entry name" value="RsmC/RlmG"/>
</dbReference>
<keyword evidence="4 6" id="KW-0808">Transferase</keyword>
<dbReference type="InterPro" id="IPR007848">
    <property type="entry name" value="Small_mtfrase_dom"/>
</dbReference>
<dbReference type="Pfam" id="PF26049">
    <property type="entry name" value="RLMG_N"/>
    <property type="match status" value="1"/>
</dbReference>
<sequence>MAADDNCFSCAFGDLTLTRASRSHSRTEQNLQAWDAADELLLAHLAEQGVADGARLLIANDAFGALVTALPTNTAIAFCSDSFLAARAARANLLANDKPDAHIAWHTSLDAPQQPLDYLLIKLPKNLSLLEDQLYRYRHLCSASTQVIAAGMVKHMSAGAFDLFEKLLGTTATSLAKKKARLIFCTPQENCRQSGSSPYPLRYAFEARNLTLSNHANVFSRASIDIGTRFFLQQLPRAEAPLHIADLGCGNGLVGLAVAQQMPQAHIDFYDESHMALASAKQNMCDHFPQRADQCQFIADDCMASANADQYDYIFCNPPFHQHNVVGGFVANQMFHDARRALKTGGEFWVVGNRHLGYHVHLKRIFGNLVQVAANEKFVVLKVKKR</sequence>
<comment type="subcellular location">
    <subcellularLocation>
        <location evidence="6">Cytoplasm</location>
    </subcellularLocation>
</comment>
<comment type="catalytic activity">
    <reaction evidence="6">
        <text>guanosine(1835) in 23S rRNA + S-adenosyl-L-methionine = N(2)-methylguanosine(1835) in 23S rRNA + S-adenosyl-L-homocysteine + H(+)</text>
        <dbReference type="Rhea" id="RHEA:42744"/>
        <dbReference type="Rhea" id="RHEA-COMP:10217"/>
        <dbReference type="Rhea" id="RHEA-COMP:10218"/>
        <dbReference type="ChEBI" id="CHEBI:15378"/>
        <dbReference type="ChEBI" id="CHEBI:57856"/>
        <dbReference type="ChEBI" id="CHEBI:59789"/>
        <dbReference type="ChEBI" id="CHEBI:74269"/>
        <dbReference type="ChEBI" id="CHEBI:74481"/>
        <dbReference type="EC" id="2.1.1.174"/>
    </reaction>
</comment>
<organism evidence="9 10">
    <name type="scientific">Simiduia aestuariiviva</name>
    <dbReference type="NCBI Taxonomy" id="1510459"/>
    <lineage>
        <taxon>Bacteria</taxon>
        <taxon>Pseudomonadati</taxon>
        <taxon>Pseudomonadota</taxon>
        <taxon>Gammaproteobacteria</taxon>
        <taxon>Cellvibrionales</taxon>
        <taxon>Cellvibrionaceae</taxon>
        <taxon>Simiduia</taxon>
    </lineage>
</organism>
<keyword evidence="10" id="KW-1185">Reference proteome</keyword>
<gene>
    <name evidence="6" type="primary">rlmG</name>
    <name evidence="9" type="ORF">FHS30_002949</name>
</gene>
<dbReference type="GO" id="GO:0005737">
    <property type="term" value="C:cytoplasm"/>
    <property type="evidence" value="ECO:0007669"/>
    <property type="project" value="UniProtKB-SubCell"/>
</dbReference>
<dbReference type="PANTHER" id="PTHR47816">
    <property type="entry name" value="RIBOSOMAL RNA SMALL SUBUNIT METHYLTRANSFERASE C"/>
    <property type="match status" value="1"/>
</dbReference>
<evidence type="ECO:0000256" key="5">
    <source>
        <dbReference type="ARBA" id="ARBA00022691"/>
    </source>
</evidence>
<dbReference type="SUPFAM" id="SSF53335">
    <property type="entry name" value="S-adenosyl-L-methionine-dependent methyltransferases"/>
    <property type="match status" value="1"/>
</dbReference>
<comment type="function">
    <text evidence="6">Specifically methylates the guanine in position 1835 (m2G1835) of 23S rRNA.</text>
</comment>
<dbReference type="InterPro" id="IPR029063">
    <property type="entry name" value="SAM-dependent_MTases_sf"/>
</dbReference>
<dbReference type="PANTHER" id="PTHR47816:SF5">
    <property type="entry name" value="RIBOSOMAL RNA LARGE SUBUNIT METHYLTRANSFERASE G"/>
    <property type="match status" value="1"/>
</dbReference>
<proteinExistence type="inferred from homology"/>
<evidence type="ECO:0000256" key="1">
    <source>
        <dbReference type="ARBA" id="ARBA00022490"/>
    </source>
</evidence>
<evidence type="ECO:0000259" key="7">
    <source>
        <dbReference type="Pfam" id="PF05175"/>
    </source>
</evidence>
<feature type="domain" description="Methyltransferase small" evidence="7">
    <location>
        <begin position="210"/>
        <end position="382"/>
    </location>
</feature>
<evidence type="ECO:0000256" key="6">
    <source>
        <dbReference type="HAMAP-Rule" id="MF_01859"/>
    </source>
</evidence>
<dbReference type="Proteomes" id="UP000559987">
    <property type="component" value="Unassembled WGS sequence"/>
</dbReference>
<dbReference type="EC" id="2.1.1.174" evidence="6"/>
<dbReference type="PIRSF" id="PIRSF037565">
    <property type="entry name" value="RRNA_m2G_Mtase_RsmD_prd"/>
    <property type="match status" value="1"/>
</dbReference>
<dbReference type="CDD" id="cd02440">
    <property type="entry name" value="AdoMet_MTases"/>
    <property type="match status" value="1"/>
</dbReference>
<dbReference type="RefSeq" id="WP_183911228.1">
    <property type="nucleotide sequence ID" value="NZ_JACHXZ010000004.1"/>
</dbReference>
<evidence type="ECO:0000313" key="10">
    <source>
        <dbReference type="Proteomes" id="UP000559987"/>
    </source>
</evidence>
<name>A0A839UUP8_9GAMM</name>
<dbReference type="HAMAP" id="MF_01859">
    <property type="entry name" value="23SrRNA_methyltr_G"/>
    <property type="match status" value="1"/>
</dbReference>
<comment type="caution">
    <text evidence="9">The sequence shown here is derived from an EMBL/GenBank/DDBJ whole genome shotgun (WGS) entry which is preliminary data.</text>
</comment>
<evidence type="ECO:0000256" key="2">
    <source>
        <dbReference type="ARBA" id="ARBA00022552"/>
    </source>
</evidence>
<dbReference type="InterPro" id="IPR017237">
    <property type="entry name" value="RLMG"/>
</dbReference>
<dbReference type="Gene3D" id="3.40.50.150">
    <property type="entry name" value="Vaccinia Virus protein VP39"/>
    <property type="match status" value="2"/>
</dbReference>
<protein>
    <recommendedName>
        <fullName evidence="6">Ribosomal RNA large subunit methyltransferase G</fullName>
        <ecNumber evidence="6">2.1.1.174</ecNumber>
    </recommendedName>
    <alternativeName>
        <fullName evidence="6">23S rRNA m2G1835 methyltransferase</fullName>
    </alternativeName>
    <alternativeName>
        <fullName evidence="6">rRNA (guanine-N(2)-)-methyltransferase RlmG</fullName>
    </alternativeName>
</protein>
<evidence type="ECO:0000256" key="3">
    <source>
        <dbReference type="ARBA" id="ARBA00022603"/>
    </source>
</evidence>